<dbReference type="EMBL" id="JAMYWD010000006">
    <property type="protein sequence ID" value="KAJ4968508.1"/>
    <property type="molecule type" value="Genomic_DNA"/>
</dbReference>
<feature type="compositionally biased region" description="Low complexity" evidence="1">
    <location>
        <begin position="102"/>
        <end position="121"/>
    </location>
</feature>
<comment type="caution">
    <text evidence="2">The sequence shown here is derived from an EMBL/GenBank/DDBJ whole genome shotgun (WGS) entry which is preliminary data.</text>
</comment>
<name>A0A9Q0KDE0_9MAGN</name>
<evidence type="ECO:0000313" key="3">
    <source>
        <dbReference type="Proteomes" id="UP001141806"/>
    </source>
</evidence>
<accession>A0A9Q0KDE0</accession>
<feature type="region of interest" description="Disordered" evidence="1">
    <location>
        <begin position="81"/>
        <end position="132"/>
    </location>
</feature>
<organism evidence="2 3">
    <name type="scientific">Protea cynaroides</name>
    <dbReference type="NCBI Taxonomy" id="273540"/>
    <lineage>
        <taxon>Eukaryota</taxon>
        <taxon>Viridiplantae</taxon>
        <taxon>Streptophyta</taxon>
        <taxon>Embryophyta</taxon>
        <taxon>Tracheophyta</taxon>
        <taxon>Spermatophyta</taxon>
        <taxon>Magnoliopsida</taxon>
        <taxon>Proteales</taxon>
        <taxon>Proteaceae</taxon>
        <taxon>Protea</taxon>
    </lineage>
</organism>
<proteinExistence type="predicted"/>
<protein>
    <submittedName>
        <fullName evidence="2">Uncharacterized protein</fullName>
    </submittedName>
</protein>
<evidence type="ECO:0000313" key="2">
    <source>
        <dbReference type="EMBL" id="KAJ4968508.1"/>
    </source>
</evidence>
<reference evidence="2" key="1">
    <citation type="journal article" date="2023" name="Plant J.">
        <title>The genome of the king protea, Protea cynaroides.</title>
        <authorList>
            <person name="Chang J."/>
            <person name="Duong T.A."/>
            <person name="Schoeman C."/>
            <person name="Ma X."/>
            <person name="Roodt D."/>
            <person name="Barker N."/>
            <person name="Li Z."/>
            <person name="Van de Peer Y."/>
            <person name="Mizrachi E."/>
        </authorList>
    </citation>
    <scope>NUCLEOTIDE SEQUENCE</scope>
    <source>
        <tissue evidence="2">Young leaves</tissue>
    </source>
</reference>
<dbReference type="Proteomes" id="UP001141806">
    <property type="component" value="Unassembled WGS sequence"/>
</dbReference>
<evidence type="ECO:0000256" key="1">
    <source>
        <dbReference type="SAM" id="MobiDB-lite"/>
    </source>
</evidence>
<keyword evidence="3" id="KW-1185">Reference proteome</keyword>
<dbReference type="AlphaFoldDB" id="A0A9Q0KDE0"/>
<sequence length="132" mass="13443">MTDAWAGWVDEAQRFDGDSNLVNVCSTVGSGLKGISVDPSSNPHPTATSDICGSSGFGILSTLQDDLNLLPRIVYISPTGQIHTGRSASIDNKSSGGGDAASPSNQPSMSSSSSEEPSENSTGSDGKLPKIA</sequence>
<gene>
    <name evidence="2" type="ORF">NE237_015209</name>
</gene>
<feature type="compositionally biased region" description="Polar residues" evidence="1">
    <location>
        <begin position="81"/>
        <end position="94"/>
    </location>
</feature>